<name>A0AAD5BCJ5_9ASCO</name>
<protein>
    <recommendedName>
        <fullName evidence="1">F-box domain-containing protein</fullName>
    </recommendedName>
</protein>
<proteinExistence type="predicted"/>
<keyword evidence="4" id="KW-1185">Reference proteome</keyword>
<evidence type="ECO:0000259" key="1">
    <source>
        <dbReference type="PROSITE" id="PS50181"/>
    </source>
</evidence>
<sequence>MISLTSLPCEALEEVFHQLNQHYVVALAPLHSKFHYIAKPKLYRNIYVYSPWSRIQDETESNEQKQTFHISKSFHNLKSQKYSIISSDTFERYLAKMDKTQKIYHLELYDYHMTLIVCILRHFTNLRYVEFVVHYYSDPIFERVCFRYSQNSFGNESPGTTFIVAYWVQSIDLDLQQGINQIKIIGRNLVNQFDYIQRFKNLTKLKICMVSYENIPVSECRCFVRLQVLEVSYSLDGYYCVPRFRLSDVFETRFLQELAIDGDMNASTVFKSSDLSQEFPRLVQLCLRFIGEVYANCGLQDLGCFEHRKLRYLIMASHGSLASDAAAVCDLCAKYPNSSINWWYQPEINFTALLTHNFKVLSPNLPFGVVGYHFYHLGNEDLSNFKRSVTNALTKEVMEVEFKRCYTEAELEAMYDFTNDPRIKRCEH</sequence>
<dbReference type="EMBL" id="JAIHNG010000130">
    <property type="protein sequence ID" value="KAI5955465.1"/>
    <property type="molecule type" value="Genomic_DNA"/>
</dbReference>
<dbReference type="InterPro" id="IPR032675">
    <property type="entry name" value="LRR_dom_sf"/>
</dbReference>
<evidence type="ECO:0000313" key="2">
    <source>
        <dbReference type="EMBL" id="KAI5955465.1"/>
    </source>
</evidence>
<dbReference type="Proteomes" id="UP001204833">
    <property type="component" value="Unassembled WGS sequence"/>
</dbReference>
<evidence type="ECO:0000313" key="3">
    <source>
        <dbReference type="EMBL" id="KAI5955485.1"/>
    </source>
</evidence>
<dbReference type="GeneID" id="76151655"/>
<evidence type="ECO:0000313" key="4">
    <source>
        <dbReference type="Proteomes" id="UP001204833"/>
    </source>
</evidence>
<dbReference type="InterPro" id="IPR001810">
    <property type="entry name" value="F-box_dom"/>
</dbReference>
<accession>A0AAD5BCJ5</accession>
<dbReference type="RefSeq" id="XP_051607808.1">
    <property type="nucleotide sequence ID" value="XM_051753032.1"/>
</dbReference>
<organism evidence="2 4">
    <name type="scientific">Candida theae</name>
    <dbReference type="NCBI Taxonomy" id="1198502"/>
    <lineage>
        <taxon>Eukaryota</taxon>
        <taxon>Fungi</taxon>
        <taxon>Dikarya</taxon>
        <taxon>Ascomycota</taxon>
        <taxon>Saccharomycotina</taxon>
        <taxon>Pichiomycetes</taxon>
        <taxon>Debaryomycetaceae</taxon>
        <taxon>Candida/Lodderomyces clade</taxon>
        <taxon>Candida</taxon>
    </lineage>
</organism>
<dbReference type="Gene3D" id="3.80.10.10">
    <property type="entry name" value="Ribonuclease Inhibitor"/>
    <property type="match status" value="1"/>
</dbReference>
<dbReference type="PROSITE" id="PS50181">
    <property type="entry name" value="FBOX"/>
    <property type="match status" value="1"/>
</dbReference>
<comment type="caution">
    <text evidence="2">The sequence shown here is derived from an EMBL/GenBank/DDBJ whole genome shotgun (WGS) entry which is preliminary data.</text>
</comment>
<gene>
    <name evidence="2" type="ORF">KGF57_003597</name>
    <name evidence="3" type="ORF">KGF57_003617</name>
</gene>
<feature type="domain" description="F-box" evidence="1">
    <location>
        <begin position="1"/>
        <end position="46"/>
    </location>
</feature>
<dbReference type="AlphaFoldDB" id="A0AAD5BCJ5"/>
<reference evidence="2 4" key="1">
    <citation type="journal article" date="2022" name="DNA Res.">
        <title>Genome analysis of five recently described species of the CUG-Ser clade uncovers Candida theae as a new hybrid lineage with pathogenic potential in the Candida parapsilosis species complex.</title>
        <authorList>
            <person name="Mixao V."/>
            <person name="Del Olmo V."/>
            <person name="Hegedusova E."/>
            <person name="Saus E."/>
            <person name="Pryszcz L."/>
            <person name="Cillingova A."/>
            <person name="Nosek J."/>
            <person name="Gabaldon T."/>
        </authorList>
    </citation>
    <scope>NUCLEOTIDE SEQUENCE [LARGE SCALE GENOMIC DNA]</scope>
    <source>
        <strain evidence="2 4">CBS 12239</strain>
    </source>
</reference>
<dbReference type="EMBL" id="JAIHNG010000130">
    <property type="protein sequence ID" value="KAI5955485.1"/>
    <property type="molecule type" value="Genomic_DNA"/>
</dbReference>